<dbReference type="SMART" id="SM00179">
    <property type="entry name" value="EGF_CA"/>
    <property type="match status" value="2"/>
</dbReference>
<sequence length="208" mass="22588">MPMQTAKTLKDLSSALASQGIPGTELIAQQYSSTDIITLQCKSTISLQLKLNQKNTKRLLAPDFFFADINECEAGKHNCHANANCKNTKGSFVCTCKPGYSGDGVDCTGENNTSVFFIMNLFLINSIYLALEQSLATTIARNLSLPLSSDHVNECITGEHNCDANAVCNNTEGSFECTCKPGYSGNGVDCSGDYILVKTWIILMLRLF</sequence>
<dbReference type="PROSITE" id="PS50026">
    <property type="entry name" value="EGF_3"/>
    <property type="match status" value="2"/>
</dbReference>
<comment type="caution">
    <text evidence="7">The sequence shown here is derived from an EMBL/GenBank/DDBJ whole genome shotgun (WGS) entry which is preliminary data.</text>
</comment>
<dbReference type="PANTHER" id="PTHR24050">
    <property type="entry name" value="PA14 DOMAIN-CONTAINING PROTEIN"/>
    <property type="match status" value="1"/>
</dbReference>
<proteinExistence type="predicted"/>
<dbReference type="InterPro" id="IPR001881">
    <property type="entry name" value="EGF-like_Ca-bd_dom"/>
</dbReference>
<evidence type="ECO:0000256" key="5">
    <source>
        <dbReference type="PROSITE-ProRule" id="PRU00076"/>
    </source>
</evidence>
<evidence type="ECO:0000313" key="8">
    <source>
        <dbReference type="Proteomes" id="UP001159405"/>
    </source>
</evidence>
<evidence type="ECO:0000256" key="3">
    <source>
        <dbReference type="ARBA" id="ARBA00022737"/>
    </source>
</evidence>
<dbReference type="InterPro" id="IPR000742">
    <property type="entry name" value="EGF"/>
</dbReference>
<keyword evidence="2" id="KW-0732">Signal</keyword>
<evidence type="ECO:0000259" key="6">
    <source>
        <dbReference type="PROSITE" id="PS50026"/>
    </source>
</evidence>
<protein>
    <recommendedName>
        <fullName evidence="6">EGF-like domain-containing protein</fullName>
    </recommendedName>
</protein>
<keyword evidence="1 5" id="KW-0245">EGF-like domain</keyword>
<evidence type="ECO:0000256" key="1">
    <source>
        <dbReference type="ARBA" id="ARBA00022536"/>
    </source>
</evidence>
<dbReference type="InterPro" id="IPR000152">
    <property type="entry name" value="EGF-type_Asp/Asn_hydroxyl_site"/>
</dbReference>
<dbReference type="CDD" id="cd00054">
    <property type="entry name" value="EGF_CA"/>
    <property type="match status" value="2"/>
</dbReference>
<dbReference type="EMBL" id="CALNXK010000661">
    <property type="protein sequence ID" value="CAH3188874.1"/>
    <property type="molecule type" value="Genomic_DNA"/>
</dbReference>
<dbReference type="PANTHER" id="PTHR24050:SF28">
    <property type="entry name" value="UROMODULIN-LIKE"/>
    <property type="match status" value="1"/>
</dbReference>
<keyword evidence="4" id="KW-1015">Disulfide bond</keyword>
<evidence type="ECO:0000313" key="7">
    <source>
        <dbReference type="EMBL" id="CAH3188874.1"/>
    </source>
</evidence>
<reference evidence="7 8" key="1">
    <citation type="submission" date="2022-05" db="EMBL/GenBank/DDBJ databases">
        <authorList>
            <consortium name="Genoscope - CEA"/>
            <person name="William W."/>
        </authorList>
    </citation>
    <scope>NUCLEOTIDE SEQUENCE [LARGE SCALE GENOMIC DNA]</scope>
</reference>
<evidence type="ECO:0000256" key="2">
    <source>
        <dbReference type="ARBA" id="ARBA00022729"/>
    </source>
</evidence>
<accession>A0ABN8SBF7</accession>
<gene>
    <name evidence="7" type="ORF">PLOB_00041652</name>
</gene>
<dbReference type="Proteomes" id="UP001159405">
    <property type="component" value="Unassembled WGS sequence"/>
</dbReference>
<dbReference type="SMART" id="SM00181">
    <property type="entry name" value="EGF"/>
    <property type="match status" value="2"/>
</dbReference>
<feature type="domain" description="EGF-like" evidence="6">
    <location>
        <begin position="68"/>
        <end position="108"/>
    </location>
</feature>
<feature type="domain" description="EGF-like" evidence="6">
    <location>
        <begin position="151"/>
        <end position="191"/>
    </location>
</feature>
<dbReference type="InterPro" id="IPR024731">
    <property type="entry name" value="NELL2-like_EGF"/>
</dbReference>
<dbReference type="InterPro" id="IPR052235">
    <property type="entry name" value="Nephronectin_domain"/>
</dbReference>
<dbReference type="PROSITE" id="PS00010">
    <property type="entry name" value="ASX_HYDROXYL"/>
    <property type="match status" value="2"/>
</dbReference>
<dbReference type="PROSITE" id="PS01186">
    <property type="entry name" value="EGF_2"/>
    <property type="match status" value="2"/>
</dbReference>
<keyword evidence="8" id="KW-1185">Reference proteome</keyword>
<dbReference type="SUPFAM" id="SSF57196">
    <property type="entry name" value="EGF/Laminin"/>
    <property type="match status" value="2"/>
</dbReference>
<keyword evidence="3" id="KW-0677">Repeat</keyword>
<name>A0ABN8SBF7_9CNID</name>
<organism evidence="7 8">
    <name type="scientific">Porites lobata</name>
    <dbReference type="NCBI Taxonomy" id="104759"/>
    <lineage>
        <taxon>Eukaryota</taxon>
        <taxon>Metazoa</taxon>
        <taxon>Cnidaria</taxon>
        <taxon>Anthozoa</taxon>
        <taxon>Hexacorallia</taxon>
        <taxon>Scleractinia</taxon>
        <taxon>Fungiina</taxon>
        <taxon>Poritidae</taxon>
        <taxon>Porites</taxon>
    </lineage>
</organism>
<dbReference type="Pfam" id="PF12947">
    <property type="entry name" value="EGF_3"/>
    <property type="match status" value="2"/>
</dbReference>
<evidence type="ECO:0000256" key="4">
    <source>
        <dbReference type="ARBA" id="ARBA00023157"/>
    </source>
</evidence>
<dbReference type="Gene3D" id="2.10.25.10">
    <property type="entry name" value="Laminin"/>
    <property type="match status" value="2"/>
</dbReference>
<comment type="caution">
    <text evidence="5">Lacks conserved residue(s) required for the propagation of feature annotation.</text>
</comment>